<dbReference type="InterPro" id="IPR037143">
    <property type="entry name" value="4-PPantetheinyl_Trfase_dom_sf"/>
</dbReference>
<name>A0A417XSY7_9ACTN</name>
<dbReference type="InterPro" id="IPR008278">
    <property type="entry name" value="4-PPantetheinyl_Trfase_dom"/>
</dbReference>
<evidence type="ECO:0000313" key="3">
    <source>
        <dbReference type="EMBL" id="RHW23440.1"/>
    </source>
</evidence>
<evidence type="ECO:0000256" key="1">
    <source>
        <dbReference type="ARBA" id="ARBA00022679"/>
    </source>
</evidence>
<dbReference type="Proteomes" id="UP000283644">
    <property type="component" value="Unassembled WGS sequence"/>
</dbReference>
<evidence type="ECO:0000259" key="2">
    <source>
        <dbReference type="Pfam" id="PF01648"/>
    </source>
</evidence>
<sequence length="129" mass="13550">MVGRLCGQCGGSGHGRPWARVGDQPVHVSWSRSAGHLLTAMSFSRPVGVDVESLEVAVPAWPLADALAMGEVVTSAAEFVRLWVAKEAILKAHGVGLAEPMSGLRLAEFEGDLRELEAPRGLVAALALL</sequence>
<comment type="caution">
    <text evidence="3">The sequence shown here is derived from an EMBL/GenBank/DDBJ whole genome shotgun (WGS) entry which is preliminary data.</text>
</comment>
<gene>
    <name evidence="3" type="ORF">D0Z08_29780</name>
</gene>
<reference evidence="3 4" key="1">
    <citation type="submission" date="2018-09" db="EMBL/GenBank/DDBJ databases">
        <title>Genome sequencing of Nocardioides immobilis CCTCC AB 2017083 for comparison to Nocardioides silvaticus.</title>
        <authorList>
            <person name="Li C."/>
            <person name="Wang G."/>
        </authorList>
    </citation>
    <scope>NUCLEOTIDE SEQUENCE [LARGE SCALE GENOMIC DNA]</scope>
    <source>
        <strain evidence="3 4">CCTCC AB 2017083</strain>
    </source>
</reference>
<dbReference type="Pfam" id="PF01648">
    <property type="entry name" value="ACPS"/>
    <property type="match status" value="1"/>
</dbReference>
<keyword evidence="1" id="KW-0808">Transferase</keyword>
<accession>A0A417XSY7</accession>
<dbReference type="Gene3D" id="3.90.470.20">
    <property type="entry name" value="4'-phosphopantetheinyl transferase domain"/>
    <property type="match status" value="2"/>
</dbReference>
<proteinExistence type="predicted"/>
<dbReference type="GO" id="GO:0000287">
    <property type="term" value="F:magnesium ion binding"/>
    <property type="evidence" value="ECO:0007669"/>
    <property type="project" value="InterPro"/>
</dbReference>
<dbReference type="OrthoDB" id="190168at2"/>
<evidence type="ECO:0000313" key="4">
    <source>
        <dbReference type="Proteomes" id="UP000283644"/>
    </source>
</evidence>
<dbReference type="GO" id="GO:0008897">
    <property type="term" value="F:holo-[acyl-carrier-protein] synthase activity"/>
    <property type="evidence" value="ECO:0007669"/>
    <property type="project" value="InterPro"/>
</dbReference>
<feature type="domain" description="4'-phosphopantetheinyl transferase" evidence="2">
    <location>
        <begin position="74"/>
        <end position="110"/>
    </location>
</feature>
<protein>
    <recommendedName>
        <fullName evidence="2">4'-phosphopantetheinyl transferase domain-containing protein</fullName>
    </recommendedName>
</protein>
<keyword evidence="4" id="KW-1185">Reference proteome</keyword>
<dbReference type="EMBL" id="QXGH01000047">
    <property type="protein sequence ID" value="RHW23440.1"/>
    <property type="molecule type" value="Genomic_DNA"/>
</dbReference>
<organism evidence="3 4">
    <name type="scientific">Nocardioides immobilis</name>
    <dbReference type="NCBI Taxonomy" id="2049295"/>
    <lineage>
        <taxon>Bacteria</taxon>
        <taxon>Bacillati</taxon>
        <taxon>Actinomycetota</taxon>
        <taxon>Actinomycetes</taxon>
        <taxon>Propionibacteriales</taxon>
        <taxon>Nocardioidaceae</taxon>
        <taxon>Nocardioides</taxon>
    </lineage>
</organism>
<dbReference type="AlphaFoldDB" id="A0A417XSY7"/>
<dbReference type="SUPFAM" id="SSF56214">
    <property type="entry name" value="4'-phosphopantetheinyl transferase"/>
    <property type="match status" value="1"/>
</dbReference>